<reference evidence="6 7" key="1">
    <citation type="submission" date="2018-07" db="EMBL/GenBank/DDBJ databases">
        <title>The complete nuclear genome of the prasinophyte Chloropicon primus (CCMP1205).</title>
        <authorList>
            <person name="Pombert J.-F."/>
            <person name="Otis C."/>
            <person name="Turmel M."/>
            <person name="Lemieux C."/>
        </authorList>
    </citation>
    <scope>NUCLEOTIDE SEQUENCE [LARGE SCALE GENOMIC DNA]</scope>
    <source>
        <strain evidence="6 7">CCMP1205</strain>
    </source>
</reference>
<evidence type="ECO:0000256" key="3">
    <source>
        <dbReference type="PROSITE-ProRule" id="PRU00235"/>
    </source>
</evidence>
<dbReference type="Proteomes" id="UP000316726">
    <property type="component" value="Chromosome 2"/>
</dbReference>
<dbReference type="OrthoDB" id="8068875at2759"/>
<sequence>MGSKYLCASCGSSHTAIILSEKNAVFTWGRGEDGQLGHGDAESQIVPALVQALEDKECDEVVCGAEYTIAVSHKRQKIWSWGWGDFGRLGHGNPTDLFIPKQVSSLCDVKIKMVACGDSHTMVVTGDGSVFSFGRNQNGQLGLGSKIDSMLPTQIMDLKDHQVESIACGAEHTVACTSKGKTFAWGWGLYGNLGLGDNEDRLHPSEVQSLTASNTFIQTVACGWRHSCAVTDKGELYTFGWSKYGQLGHGDNEIAATPKRVAALEGRTVVNVSGGWRHTMTSDSEGKVYACGWNQYGQVGNGNNEDVNTMTAIKALQDEFVTLVRCGWRHSVAITKSDKLYSFGRGVHGQLGHPQRKDFSVPTLLTGLDGGVGAGSRPAAQAKDAVLISAADRYATVPDNPTPGQGAAKKLKTDP</sequence>
<dbReference type="InterPro" id="IPR051553">
    <property type="entry name" value="Ran_GTPase-activating"/>
</dbReference>
<protein>
    <submittedName>
        <fullName evidence="6">Ultraviolet-B receptor UVR8</fullName>
    </submittedName>
</protein>
<evidence type="ECO:0000259" key="5">
    <source>
        <dbReference type="Pfam" id="PF25390"/>
    </source>
</evidence>
<dbReference type="PROSITE" id="PS00626">
    <property type="entry name" value="RCC1_2"/>
    <property type="match status" value="1"/>
</dbReference>
<keyword evidence="2" id="KW-0677">Repeat</keyword>
<evidence type="ECO:0000313" key="7">
    <source>
        <dbReference type="Proteomes" id="UP000316726"/>
    </source>
</evidence>
<dbReference type="InterPro" id="IPR058923">
    <property type="entry name" value="RCC1-like_dom"/>
</dbReference>
<gene>
    <name evidence="6" type="ORF">A3770_02p12400</name>
</gene>
<dbReference type="PRINTS" id="PR00633">
    <property type="entry name" value="RCCNDNSATION"/>
</dbReference>
<dbReference type="Pfam" id="PF00415">
    <property type="entry name" value="RCC1"/>
    <property type="match status" value="2"/>
</dbReference>
<dbReference type="Pfam" id="PF25390">
    <property type="entry name" value="WD40_RLD"/>
    <property type="match status" value="1"/>
</dbReference>
<evidence type="ECO:0000256" key="4">
    <source>
        <dbReference type="SAM" id="MobiDB-lite"/>
    </source>
</evidence>
<dbReference type="STRING" id="1764295.A0A5B8MH88"/>
<dbReference type="PANTHER" id="PTHR45982">
    <property type="entry name" value="REGULATOR OF CHROMOSOME CONDENSATION"/>
    <property type="match status" value="1"/>
</dbReference>
<evidence type="ECO:0000313" key="6">
    <source>
        <dbReference type="EMBL" id="QDZ18722.1"/>
    </source>
</evidence>
<keyword evidence="6" id="KW-0675">Receptor</keyword>
<feature type="repeat" description="RCC1" evidence="3">
    <location>
        <begin position="234"/>
        <end position="285"/>
    </location>
</feature>
<dbReference type="AlphaFoldDB" id="A0A5B8MH88"/>
<dbReference type="InterPro" id="IPR000408">
    <property type="entry name" value="Reg_chr_condens"/>
</dbReference>
<feature type="repeat" description="RCC1" evidence="3">
    <location>
        <begin position="23"/>
        <end position="74"/>
    </location>
</feature>
<evidence type="ECO:0000256" key="1">
    <source>
        <dbReference type="ARBA" id="ARBA00022658"/>
    </source>
</evidence>
<feature type="domain" description="RCC1-like" evidence="5">
    <location>
        <begin position="8"/>
        <end position="262"/>
    </location>
</feature>
<keyword evidence="1" id="KW-0344">Guanine-nucleotide releasing factor</keyword>
<dbReference type="SUPFAM" id="SSF50985">
    <property type="entry name" value="RCC1/BLIP-II"/>
    <property type="match status" value="2"/>
</dbReference>
<proteinExistence type="predicted"/>
<evidence type="ECO:0000256" key="2">
    <source>
        <dbReference type="ARBA" id="ARBA00022737"/>
    </source>
</evidence>
<feature type="region of interest" description="Disordered" evidence="4">
    <location>
        <begin position="394"/>
        <end position="415"/>
    </location>
</feature>
<dbReference type="PROSITE" id="PS50012">
    <property type="entry name" value="RCC1_3"/>
    <property type="match status" value="6"/>
</dbReference>
<dbReference type="PANTHER" id="PTHR45982:SF1">
    <property type="entry name" value="REGULATOR OF CHROMOSOME CONDENSATION"/>
    <property type="match status" value="1"/>
</dbReference>
<keyword evidence="7" id="KW-1185">Reference proteome</keyword>
<dbReference type="EMBL" id="CP031035">
    <property type="protein sequence ID" value="QDZ18722.1"/>
    <property type="molecule type" value="Genomic_DNA"/>
</dbReference>
<organism evidence="6 7">
    <name type="scientific">Chloropicon primus</name>
    <dbReference type="NCBI Taxonomy" id="1764295"/>
    <lineage>
        <taxon>Eukaryota</taxon>
        <taxon>Viridiplantae</taxon>
        <taxon>Chlorophyta</taxon>
        <taxon>Chloropicophyceae</taxon>
        <taxon>Chloropicales</taxon>
        <taxon>Chloropicaceae</taxon>
        <taxon>Chloropicon</taxon>
    </lineage>
</organism>
<feature type="repeat" description="RCC1" evidence="3">
    <location>
        <begin position="128"/>
        <end position="179"/>
    </location>
</feature>
<dbReference type="GO" id="GO:0005737">
    <property type="term" value="C:cytoplasm"/>
    <property type="evidence" value="ECO:0007669"/>
    <property type="project" value="TreeGrafter"/>
</dbReference>
<dbReference type="InterPro" id="IPR009091">
    <property type="entry name" value="RCC1/BLIP-II"/>
</dbReference>
<accession>A0A5B8MH88</accession>
<name>A0A5B8MH88_9CHLO</name>
<dbReference type="GO" id="GO:0005085">
    <property type="term" value="F:guanyl-nucleotide exchange factor activity"/>
    <property type="evidence" value="ECO:0007669"/>
    <property type="project" value="TreeGrafter"/>
</dbReference>
<feature type="repeat" description="RCC1" evidence="3">
    <location>
        <begin position="76"/>
        <end position="127"/>
    </location>
</feature>
<dbReference type="Gene3D" id="2.130.10.30">
    <property type="entry name" value="Regulator of chromosome condensation 1/beta-lactamase-inhibitor protein II"/>
    <property type="match status" value="2"/>
</dbReference>
<feature type="repeat" description="RCC1" evidence="3">
    <location>
        <begin position="180"/>
        <end position="233"/>
    </location>
</feature>
<feature type="repeat" description="RCC1" evidence="3">
    <location>
        <begin position="286"/>
        <end position="337"/>
    </location>
</feature>